<dbReference type="RefSeq" id="WP_111355245.1">
    <property type="nucleotide sequence ID" value="NZ_NHSK01000074.1"/>
</dbReference>
<evidence type="ECO:0000313" key="1">
    <source>
        <dbReference type="EMBL" id="RAI41979.1"/>
    </source>
</evidence>
<keyword evidence="2" id="KW-1185">Reference proteome</keyword>
<gene>
    <name evidence="1" type="ORF">CH338_01360</name>
</gene>
<organism evidence="1 2">
    <name type="scientific">Rhodoplanes elegans</name>
    <dbReference type="NCBI Taxonomy" id="29408"/>
    <lineage>
        <taxon>Bacteria</taxon>
        <taxon>Pseudomonadati</taxon>
        <taxon>Pseudomonadota</taxon>
        <taxon>Alphaproteobacteria</taxon>
        <taxon>Hyphomicrobiales</taxon>
        <taxon>Nitrobacteraceae</taxon>
        <taxon>Rhodoplanes</taxon>
    </lineage>
</organism>
<sequence>MDDLYSSLKVTRVIPPVAVGTTGTGQTGKIIDRQGYVGPVLFTVGYGAITSSTAVFTVTVKEGDVTGTLTSVADTDLIGTESAAGLAAGARTSNSTKLVTKKIAYKGAKRYVQCNVKSTATAGTPVHVDAFQRAASAPAS</sequence>
<reference evidence="1 2" key="1">
    <citation type="submission" date="2017-07" db="EMBL/GenBank/DDBJ databases">
        <title>Draft Genome Sequences of Select Purple Nonsulfur Bacteria.</title>
        <authorList>
            <person name="Lasarre B."/>
            <person name="Mckinlay J.B."/>
        </authorList>
    </citation>
    <scope>NUCLEOTIDE SEQUENCE [LARGE SCALE GENOMIC DNA]</scope>
    <source>
        <strain evidence="1 2">DSM 11907</strain>
    </source>
</reference>
<accession>A0A327KT21</accession>
<dbReference type="EMBL" id="NPEU01000006">
    <property type="protein sequence ID" value="RAI41979.1"/>
    <property type="molecule type" value="Genomic_DNA"/>
</dbReference>
<comment type="caution">
    <text evidence="1">The sequence shown here is derived from an EMBL/GenBank/DDBJ whole genome shotgun (WGS) entry which is preliminary data.</text>
</comment>
<protein>
    <submittedName>
        <fullName evidence="1">Uncharacterized protein</fullName>
    </submittedName>
</protein>
<evidence type="ECO:0000313" key="2">
    <source>
        <dbReference type="Proteomes" id="UP000248863"/>
    </source>
</evidence>
<dbReference type="AlphaFoldDB" id="A0A327KT21"/>
<proteinExistence type="predicted"/>
<dbReference type="OrthoDB" id="5464931at2"/>
<name>A0A327KT21_9BRAD</name>
<dbReference type="Proteomes" id="UP000248863">
    <property type="component" value="Unassembled WGS sequence"/>
</dbReference>